<feature type="transmembrane region" description="Helical" evidence="8">
    <location>
        <begin position="113"/>
        <end position="133"/>
    </location>
</feature>
<evidence type="ECO:0000256" key="7">
    <source>
        <dbReference type="SAM" id="MobiDB-lite"/>
    </source>
</evidence>
<comment type="caution">
    <text evidence="10">The sequence shown here is derived from an EMBL/GenBank/DDBJ whole genome shotgun (WGS) entry which is preliminary data.</text>
</comment>
<feature type="transmembrane region" description="Helical" evidence="8">
    <location>
        <begin position="40"/>
        <end position="58"/>
    </location>
</feature>
<protein>
    <submittedName>
        <fullName evidence="10">FUSC family protein</fullName>
    </submittedName>
</protein>
<evidence type="ECO:0000256" key="8">
    <source>
        <dbReference type="SAM" id="Phobius"/>
    </source>
</evidence>
<accession>A0ABV7A8N4</accession>
<keyword evidence="5 8" id="KW-0472">Membrane</keyword>
<feature type="region of interest" description="Disordered" evidence="7">
    <location>
        <begin position="345"/>
        <end position="373"/>
    </location>
</feature>
<keyword evidence="11" id="KW-1185">Reference proteome</keyword>
<reference evidence="11" key="1">
    <citation type="journal article" date="2019" name="Int. J. Syst. Evol. Microbiol.">
        <title>The Global Catalogue of Microorganisms (GCM) 10K type strain sequencing project: providing services to taxonomists for standard genome sequencing and annotation.</title>
        <authorList>
            <consortium name="The Broad Institute Genomics Platform"/>
            <consortium name="The Broad Institute Genome Sequencing Center for Infectious Disease"/>
            <person name="Wu L."/>
            <person name="Ma J."/>
        </authorList>
    </citation>
    <scope>NUCLEOTIDE SEQUENCE [LARGE SCALE GENOMIC DNA]</scope>
    <source>
        <strain evidence="11">KCTC 13193</strain>
    </source>
</reference>
<feature type="transmembrane region" description="Helical" evidence="8">
    <location>
        <begin position="17"/>
        <end position="34"/>
    </location>
</feature>
<name>A0ABV7A8N4_9BACI</name>
<dbReference type="PANTHER" id="PTHR30509">
    <property type="entry name" value="P-HYDROXYBENZOIC ACID EFFLUX PUMP SUBUNIT-RELATED"/>
    <property type="match status" value="1"/>
</dbReference>
<comment type="similarity">
    <text evidence="6">Belongs to the YccS/YhfK family.</text>
</comment>
<keyword evidence="4 8" id="KW-1133">Transmembrane helix</keyword>
<keyword evidence="2" id="KW-1003">Cell membrane</keyword>
<evidence type="ECO:0000256" key="4">
    <source>
        <dbReference type="ARBA" id="ARBA00022989"/>
    </source>
</evidence>
<dbReference type="Proteomes" id="UP001595387">
    <property type="component" value="Unassembled WGS sequence"/>
</dbReference>
<organism evidence="10 11">
    <name type="scientific">Virgibacillus sediminis</name>
    <dbReference type="NCBI Taxonomy" id="202260"/>
    <lineage>
        <taxon>Bacteria</taxon>
        <taxon>Bacillati</taxon>
        <taxon>Bacillota</taxon>
        <taxon>Bacilli</taxon>
        <taxon>Bacillales</taxon>
        <taxon>Bacillaceae</taxon>
        <taxon>Virgibacillus</taxon>
    </lineage>
</organism>
<feature type="transmembrane region" description="Helical" evidence="8">
    <location>
        <begin position="89"/>
        <end position="106"/>
    </location>
</feature>
<sequence>MAAADPGRTRFKSAGKATMSLLCSVLVTLLILHVAGNAYLTPAMIAGLVGMMGIVMVMDDTKNQKKVTTLLLGISAAAGMTIGSQLPEVYYIDIILILIIFGSYYFSKFGSRYFSIGQIGFMTIYFSSIMDLAPGELPWVYMGIAIGVVSAFLFNFILFQSSAQVLKSSMRSFHIQANLTFDLLIQGLEEKELDEARRKKIDQNVQKLRSYARTVAGNLNEQDVQELWPGLKQTRLRLYVFDAGMLMETLTEAIYGLKSADAFDIEELRRLLVWVMTALRDADVYSEEHHLEEAALAVEALRNVIREFMETGDSSKGWLFLIRRIESIANHIVAAGFSIRQHLQAGKDGEDPEEAEEEDVEQEKEEEDEKKELSPAAKKAFQALVASIIAIFVGKLISPVQPYWVLLTTFICLLGTESIGRTYRKGMQRSVGTIIGAVIGFLLAKLLGGSPQLELFLLVVVVFLSIYLFPVSYTWMSVFITILIAFMYDILLGGISFALIGERVIDTIAGALIAYVVSVFLFPTRTTDKVTEVSNDYLEELKPFVLSYVRRFREDVSVKGLTGSAIDIDTKLQQIEDQAQPLMKRTAARSHSRTSRWVTVFTAINYYARQLVASSYRKNFDYPAELEDTFRQVEEKLGNNIDTLSLLLKGEKGAVYSLEEERGQLERLVPGVNQEAHIDLIHHLYYVWQINKSIVRMSVELGAEKK</sequence>
<feature type="domain" description="Integral membrane bound transporter" evidence="9">
    <location>
        <begin position="389"/>
        <end position="517"/>
    </location>
</feature>
<comment type="subcellular location">
    <subcellularLocation>
        <location evidence="1">Cell membrane</location>
        <topology evidence="1">Multi-pass membrane protein</topology>
    </subcellularLocation>
</comment>
<evidence type="ECO:0000256" key="1">
    <source>
        <dbReference type="ARBA" id="ARBA00004651"/>
    </source>
</evidence>
<dbReference type="Pfam" id="PF13515">
    <property type="entry name" value="FUSC_2"/>
    <property type="match status" value="1"/>
</dbReference>
<evidence type="ECO:0000256" key="3">
    <source>
        <dbReference type="ARBA" id="ARBA00022692"/>
    </source>
</evidence>
<feature type="transmembrane region" description="Helical" evidence="8">
    <location>
        <begin position="504"/>
        <end position="522"/>
    </location>
</feature>
<feature type="transmembrane region" description="Helical" evidence="8">
    <location>
        <begin position="478"/>
        <end position="498"/>
    </location>
</feature>
<dbReference type="InterPro" id="IPR049453">
    <property type="entry name" value="Memb_transporter_dom"/>
</dbReference>
<proteinExistence type="inferred from homology"/>
<dbReference type="PANTHER" id="PTHR30509:SF9">
    <property type="entry name" value="MULTIDRUG RESISTANCE PROTEIN MDTO"/>
    <property type="match status" value="1"/>
</dbReference>
<evidence type="ECO:0000256" key="5">
    <source>
        <dbReference type="ARBA" id="ARBA00023136"/>
    </source>
</evidence>
<feature type="transmembrane region" description="Helical" evidence="8">
    <location>
        <begin position="453"/>
        <end position="471"/>
    </location>
</feature>
<evidence type="ECO:0000256" key="6">
    <source>
        <dbReference type="ARBA" id="ARBA00043993"/>
    </source>
</evidence>
<evidence type="ECO:0000313" key="11">
    <source>
        <dbReference type="Proteomes" id="UP001595387"/>
    </source>
</evidence>
<feature type="transmembrane region" description="Helical" evidence="8">
    <location>
        <begin position="380"/>
        <end position="397"/>
    </location>
</feature>
<feature type="transmembrane region" description="Helical" evidence="8">
    <location>
        <begin position="139"/>
        <end position="159"/>
    </location>
</feature>
<evidence type="ECO:0000256" key="2">
    <source>
        <dbReference type="ARBA" id="ARBA00022475"/>
    </source>
</evidence>
<dbReference type="EMBL" id="JBHRRZ010000035">
    <property type="protein sequence ID" value="MFC2949333.1"/>
    <property type="molecule type" value="Genomic_DNA"/>
</dbReference>
<gene>
    <name evidence="10" type="ORF">ACFODW_13510</name>
</gene>
<evidence type="ECO:0000259" key="9">
    <source>
        <dbReference type="Pfam" id="PF13515"/>
    </source>
</evidence>
<keyword evidence="3 8" id="KW-0812">Transmembrane</keyword>
<feature type="transmembrane region" description="Helical" evidence="8">
    <location>
        <begin position="431"/>
        <end position="447"/>
    </location>
</feature>
<feature type="transmembrane region" description="Helical" evidence="8">
    <location>
        <begin position="67"/>
        <end position="83"/>
    </location>
</feature>
<evidence type="ECO:0000313" key="10">
    <source>
        <dbReference type="EMBL" id="MFC2949333.1"/>
    </source>
</evidence>
<feature type="compositionally biased region" description="Acidic residues" evidence="7">
    <location>
        <begin position="350"/>
        <end position="369"/>
    </location>
</feature>